<reference evidence="2 3" key="1">
    <citation type="submission" date="2019-09" db="EMBL/GenBank/DDBJ databases">
        <title>Draft genome sequence of the thermophilic Saccharopolyspora hirsuta VKM Ac-666T.</title>
        <authorList>
            <person name="Lobastova T.G."/>
            <person name="Fokina V."/>
            <person name="Bragin E.Y."/>
            <person name="Shtratnikova V.Y."/>
            <person name="Starodumova I.P."/>
            <person name="Tarlachkov S.V."/>
            <person name="Donova M.V."/>
        </authorList>
    </citation>
    <scope>NUCLEOTIDE SEQUENCE [LARGE SCALE GENOMIC DNA]</scope>
    <source>
        <strain evidence="2 3">VKM Ac-666</strain>
    </source>
</reference>
<proteinExistence type="predicted"/>
<dbReference type="PRINTS" id="PR00111">
    <property type="entry name" value="ABHYDROLASE"/>
</dbReference>
<gene>
    <name evidence="2" type="ORF">F1721_26735</name>
</gene>
<comment type="caution">
    <text evidence="2">The sequence shown here is derived from an EMBL/GenBank/DDBJ whole genome shotgun (WGS) entry which is preliminary data.</text>
</comment>
<evidence type="ECO:0000259" key="1">
    <source>
        <dbReference type="Pfam" id="PF12697"/>
    </source>
</evidence>
<dbReference type="Gene3D" id="3.40.50.1820">
    <property type="entry name" value="alpha/beta hydrolase"/>
    <property type="match status" value="1"/>
</dbReference>
<sequence length="245" mass="25685">MDARWTVHGRGGPVTLVVHGLGATEGEARIPSSGLPGTRVVLTLPGHGKAPDAPADYWNYARIAADVLAVADEVEATRAVGVSLGAGALTRIAAEHPDRFERLALLLPAALDRPRDVAATWSFQRLADAVAAGDAAELRNLVAADLPAGAEVGDYVEQRAAALMRLEDALRELPEQAPLADASPLSSVESDVLVVGATDDPLHPAEVAKAVAAAFTRARLEIFPSPAPMLTHRRELRGLLVDFLG</sequence>
<dbReference type="Proteomes" id="UP000323946">
    <property type="component" value="Unassembled WGS sequence"/>
</dbReference>
<dbReference type="Pfam" id="PF12697">
    <property type="entry name" value="Abhydrolase_6"/>
    <property type="match status" value="1"/>
</dbReference>
<dbReference type="RefSeq" id="WP_150069541.1">
    <property type="nucleotide sequence ID" value="NZ_JBEPDJ010000012.1"/>
</dbReference>
<keyword evidence="3" id="KW-1185">Reference proteome</keyword>
<feature type="domain" description="AB hydrolase-1" evidence="1">
    <location>
        <begin position="16"/>
        <end position="224"/>
    </location>
</feature>
<dbReference type="SMR" id="A0A5M7BM42"/>
<evidence type="ECO:0000313" key="2">
    <source>
        <dbReference type="EMBL" id="KAA5829257.1"/>
    </source>
</evidence>
<dbReference type="InterPro" id="IPR000073">
    <property type="entry name" value="AB_hydrolase_1"/>
</dbReference>
<dbReference type="OrthoDB" id="3205934at2"/>
<dbReference type="SUPFAM" id="SSF53474">
    <property type="entry name" value="alpha/beta-Hydrolases"/>
    <property type="match status" value="1"/>
</dbReference>
<dbReference type="EMBL" id="VWPH01000013">
    <property type="protein sequence ID" value="KAA5829257.1"/>
    <property type="molecule type" value="Genomic_DNA"/>
</dbReference>
<keyword evidence="2" id="KW-0378">Hydrolase</keyword>
<organism evidence="2 3">
    <name type="scientific">Saccharopolyspora hirsuta</name>
    <dbReference type="NCBI Taxonomy" id="1837"/>
    <lineage>
        <taxon>Bacteria</taxon>
        <taxon>Bacillati</taxon>
        <taxon>Actinomycetota</taxon>
        <taxon>Actinomycetes</taxon>
        <taxon>Pseudonocardiales</taxon>
        <taxon>Pseudonocardiaceae</taxon>
        <taxon>Saccharopolyspora</taxon>
    </lineage>
</organism>
<evidence type="ECO:0000313" key="3">
    <source>
        <dbReference type="Proteomes" id="UP000323946"/>
    </source>
</evidence>
<dbReference type="InterPro" id="IPR029058">
    <property type="entry name" value="AB_hydrolase_fold"/>
</dbReference>
<dbReference type="AlphaFoldDB" id="A0A5M7BM42"/>
<accession>A0A5M7BM42</accession>
<protein>
    <submittedName>
        <fullName evidence="2">Alpha/beta hydrolase</fullName>
    </submittedName>
</protein>
<name>A0A5M7BM42_SACHI</name>
<dbReference type="GO" id="GO:0016787">
    <property type="term" value="F:hydrolase activity"/>
    <property type="evidence" value="ECO:0007669"/>
    <property type="project" value="UniProtKB-KW"/>
</dbReference>